<feature type="region of interest" description="Disordered" evidence="1">
    <location>
        <begin position="26"/>
        <end position="51"/>
    </location>
</feature>
<dbReference type="Proteomes" id="UP001151760">
    <property type="component" value="Unassembled WGS sequence"/>
</dbReference>
<name>A0ABQ5IK11_9ASTR</name>
<organism evidence="2 3">
    <name type="scientific">Tanacetum coccineum</name>
    <dbReference type="NCBI Taxonomy" id="301880"/>
    <lineage>
        <taxon>Eukaryota</taxon>
        <taxon>Viridiplantae</taxon>
        <taxon>Streptophyta</taxon>
        <taxon>Embryophyta</taxon>
        <taxon>Tracheophyta</taxon>
        <taxon>Spermatophyta</taxon>
        <taxon>Magnoliopsida</taxon>
        <taxon>eudicotyledons</taxon>
        <taxon>Gunneridae</taxon>
        <taxon>Pentapetalae</taxon>
        <taxon>asterids</taxon>
        <taxon>campanulids</taxon>
        <taxon>Asterales</taxon>
        <taxon>Asteraceae</taxon>
        <taxon>Asteroideae</taxon>
        <taxon>Anthemideae</taxon>
        <taxon>Anthemidinae</taxon>
        <taxon>Tanacetum</taxon>
    </lineage>
</organism>
<reference evidence="2" key="1">
    <citation type="journal article" date="2022" name="Int. J. Mol. Sci.">
        <title>Draft Genome of Tanacetum Coccineum: Genomic Comparison of Closely Related Tanacetum-Family Plants.</title>
        <authorList>
            <person name="Yamashiro T."/>
            <person name="Shiraishi A."/>
            <person name="Nakayama K."/>
            <person name="Satake H."/>
        </authorList>
    </citation>
    <scope>NUCLEOTIDE SEQUENCE</scope>
</reference>
<reference evidence="2" key="2">
    <citation type="submission" date="2022-01" db="EMBL/GenBank/DDBJ databases">
        <authorList>
            <person name="Yamashiro T."/>
            <person name="Shiraishi A."/>
            <person name="Satake H."/>
            <person name="Nakayama K."/>
        </authorList>
    </citation>
    <scope>NUCLEOTIDE SEQUENCE</scope>
</reference>
<sequence>MVVSKIKFEKPTPLVVPYRLTNFYTRDHEDHNDDDDAHPEMESSAKRQRTSKYGTYIVGESSFEQVINESNPSGLDDDEVPSKEVSLELLEEISREVDEAQLHKAVNDMLRV</sequence>
<dbReference type="EMBL" id="BQNB010020823">
    <property type="protein sequence ID" value="GJU00020.1"/>
    <property type="molecule type" value="Genomic_DNA"/>
</dbReference>
<proteinExistence type="predicted"/>
<evidence type="ECO:0000313" key="2">
    <source>
        <dbReference type="EMBL" id="GJU00020.1"/>
    </source>
</evidence>
<accession>A0ABQ5IK11</accession>
<evidence type="ECO:0000256" key="1">
    <source>
        <dbReference type="SAM" id="MobiDB-lite"/>
    </source>
</evidence>
<protein>
    <submittedName>
        <fullName evidence="2">Uncharacterized protein</fullName>
    </submittedName>
</protein>
<gene>
    <name evidence="2" type="ORF">Tco_1110358</name>
</gene>
<comment type="caution">
    <text evidence="2">The sequence shown here is derived from an EMBL/GenBank/DDBJ whole genome shotgun (WGS) entry which is preliminary data.</text>
</comment>
<evidence type="ECO:0000313" key="3">
    <source>
        <dbReference type="Proteomes" id="UP001151760"/>
    </source>
</evidence>
<keyword evidence="3" id="KW-1185">Reference proteome</keyword>